<protein>
    <submittedName>
        <fullName evidence="8 9">Zinc finger CCHC-type and RNA-binding motif-containing protein 1-like</fullName>
    </submittedName>
</protein>
<dbReference type="InterPro" id="IPR035979">
    <property type="entry name" value="RBD_domain_sf"/>
</dbReference>
<evidence type="ECO:0000256" key="1">
    <source>
        <dbReference type="ARBA" id="ARBA00022884"/>
    </source>
</evidence>
<keyword evidence="2" id="KW-0862">Zinc</keyword>
<feature type="compositionally biased region" description="Polar residues" evidence="4">
    <location>
        <begin position="199"/>
        <end position="208"/>
    </location>
</feature>
<keyword evidence="2" id="KW-0863">Zinc-finger</keyword>
<reference evidence="8 9" key="1">
    <citation type="submission" date="2025-05" db="UniProtKB">
        <authorList>
            <consortium name="RefSeq"/>
        </authorList>
    </citation>
    <scope>IDENTIFICATION</scope>
    <source>
        <tissue evidence="8 9">Whole Larva</tissue>
    </source>
</reference>
<dbReference type="PROSITE" id="PS50158">
    <property type="entry name" value="ZF_CCHC"/>
    <property type="match status" value="1"/>
</dbReference>
<dbReference type="SMART" id="SM00360">
    <property type="entry name" value="RRM"/>
    <property type="match status" value="1"/>
</dbReference>
<dbReference type="RefSeq" id="XP_017769198.1">
    <property type="nucleotide sequence ID" value="XM_017913709.1"/>
</dbReference>
<dbReference type="Gene3D" id="3.30.70.330">
    <property type="match status" value="1"/>
</dbReference>
<dbReference type="InterPro" id="IPR036875">
    <property type="entry name" value="Znf_CCHC_sf"/>
</dbReference>
<gene>
    <name evidence="8 9" type="primary">LOC108557268</name>
</gene>
<dbReference type="Gene3D" id="4.10.60.10">
    <property type="entry name" value="Zinc finger, CCHC-type"/>
    <property type="match status" value="1"/>
</dbReference>
<dbReference type="InterPro" id="IPR001878">
    <property type="entry name" value="Znf_CCHC"/>
</dbReference>
<keyword evidence="2" id="KW-0479">Metal-binding</keyword>
<keyword evidence="7" id="KW-1185">Reference proteome</keyword>
<feature type="region of interest" description="Disordered" evidence="4">
    <location>
        <begin position="191"/>
        <end position="228"/>
    </location>
</feature>
<accession>A0ABM1M3P8</accession>
<sequence>MSTGLVPSKSTVYISNLPFDLKNNDLHKLFEKYGRIIKVTVLKDKTTKRSKGVAFIFFLSKDDAKKCADATNMQEMFGRTLKASIAKDNGRSAEFIKRKNYPDKSSCYECGEEGHMSYKCTKNLLGSREPPPKKIKKKNQNKTSTSKEPKNLNYFDSDDETYYNKTNKVNESEEEIESDNETLSAAIALEQQRIESEQNKSISGSNENLTRKKIKKSSYFSDEEEEIE</sequence>
<dbReference type="Pfam" id="PF00076">
    <property type="entry name" value="RRM_1"/>
    <property type="match status" value="1"/>
</dbReference>
<dbReference type="InterPro" id="IPR000504">
    <property type="entry name" value="RRM_dom"/>
</dbReference>
<proteinExistence type="predicted"/>
<dbReference type="Proteomes" id="UP000695000">
    <property type="component" value="Unplaced"/>
</dbReference>
<evidence type="ECO:0000259" key="6">
    <source>
        <dbReference type="PROSITE" id="PS50158"/>
    </source>
</evidence>
<dbReference type="SUPFAM" id="SSF57756">
    <property type="entry name" value="Retrovirus zinc finger-like domains"/>
    <property type="match status" value="1"/>
</dbReference>
<dbReference type="PANTHER" id="PTHR46259:SF1">
    <property type="entry name" value="ZINC FINGER CCHC-TYPE AND RNA-BINDING MOTIF-CONTAINING PROTEIN 1"/>
    <property type="match status" value="1"/>
</dbReference>
<dbReference type="InterPro" id="IPR012677">
    <property type="entry name" value="Nucleotide-bd_a/b_plait_sf"/>
</dbReference>
<dbReference type="RefSeq" id="XP_017769199.1">
    <property type="nucleotide sequence ID" value="XM_017913710.1"/>
</dbReference>
<dbReference type="Pfam" id="PF00098">
    <property type="entry name" value="zf-CCHC"/>
    <property type="match status" value="1"/>
</dbReference>
<evidence type="ECO:0000256" key="2">
    <source>
        <dbReference type="PROSITE-ProRule" id="PRU00047"/>
    </source>
</evidence>
<evidence type="ECO:0000256" key="3">
    <source>
        <dbReference type="PROSITE-ProRule" id="PRU00176"/>
    </source>
</evidence>
<evidence type="ECO:0000313" key="7">
    <source>
        <dbReference type="Proteomes" id="UP000695000"/>
    </source>
</evidence>
<organism evidence="7 8">
    <name type="scientific">Nicrophorus vespilloides</name>
    <name type="common">Boreal carrion beetle</name>
    <dbReference type="NCBI Taxonomy" id="110193"/>
    <lineage>
        <taxon>Eukaryota</taxon>
        <taxon>Metazoa</taxon>
        <taxon>Ecdysozoa</taxon>
        <taxon>Arthropoda</taxon>
        <taxon>Hexapoda</taxon>
        <taxon>Insecta</taxon>
        <taxon>Pterygota</taxon>
        <taxon>Neoptera</taxon>
        <taxon>Endopterygota</taxon>
        <taxon>Coleoptera</taxon>
        <taxon>Polyphaga</taxon>
        <taxon>Staphyliniformia</taxon>
        <taxon>Silphidae</taxon>
        <taxon>Nicrophorinae</taxon>
        <taxon>Nicrophorus</taxon>
    </lineage>
</organism>
<evidence type="ECO:0000313" key="8">
    <source>
        <dbReference type="RefSeq" id="XP_017769198.1"/>
    </source>
</evidence>
<dbReference type="PROSITE" id="PS50102">
    <property type="entry name" value="RRM"/>
    <property type="match status" value="1"/>
</dbReference>
<dbReference type="InterPro" id="IPR044598">
    <property type="entry name" value="ZCRB1"/>
</dbReference>
<feature type="domain" description="CCHC-type" evidence="6">
    <location>
        <begin position="107"/>
        <end position="122"/>
    </location>
</feature>
<name>A0ABM1M3P8_NICVS</name>
<keyword evidence="1 3" id="KW-0694">RNA-binding</keyword>
<dbReference type="SMART" id="SM00343">
    <property type="entry name" value="ZnF_C2HC"/>
    <property type="match status" value="1"/>
</dbReference>
<evidence type="ECO:0000313" key="9">
    <source>
        <dbReference type="RefSeq" id="XP_017769199.1"/>
    </source>
</evidence>
<dbReference type="SUPFAM" id="SSF54928">
    <property type="entry name" value="RNA-binding domain, RBD"/>
    <property type="match status" value="1"/>
</dbReference>
<feature type="domain" description="RRM" evidence="5">
    <location>
        <begin position="10"/>
        <end position="88"/>
    </location>
</feature>
<dbReference type="PANTHER" id="PTHR46259">
    <property type="entry name" value="ZINC FINGER CCHC-TYPE AND RNA-BINDING MOTIF-CONTAINING PROTEIN 1"/>
    <property type="match status" value="1"/>
</dbReference>
<feature type="region of interest" description="Disordered" evidence="4">
    <location>
        <begin position="122"/>
        <end position="159"/>
    </location>
</feature>
<evidence type="ECO:0000256" key="4">
    <source>
        <dbReference type="SAM" id="MobiDB-lite"/>
    </source>
</evidence>
<dbReference type="GeneID" id="108557268"/>
<evidence type="ECO:0000259" key="5">
    <source>
        <dbReference type="PROSITE" id="PS50102"/>
    </source>
</evidence>